<evidence type="ECO:0000256" key="4">
    <source>
        <dbReference type="SAM" id="MobiDB-lite"/>
    </source>
</evidence>
<dbReference type="Gene3D" id="6.10.140.1990">
    <property type="match status" value="1"/>
</dbReference>
<evidence type="ECO:0000259" key="7">
    <source>
        <dbReference type="Pfam" id="PF25917"/>
    </source>
</evidence>
<evidence type="ECO:0000256" key="5">
    <source>
        <dbReference type="SAM" id="Phobius"/>
    </source>
</evidence>
<sequence>MNKQLGTAATEGKEALPPPPGEQPVRQPPAPRRFARHGIVIAIAVLLLLAAAGGAWWSIGSGDTVRYETAPVTTGRIARGVNATGTVNPELTIIVGTYVSGVIQELHCDYNTEVKRGQICARIDGRPYQSIVDQARANLAVARAQLEKDKASLEYAKLAFDRMASLVKTNAVSKDAYDNAHSTYDQAVAQITFDEATIQQRQAVLDAAQVNLDYTKIISPVDGTVVSRNVTIGQTVAASFQTPTLFLIATDLTKMQVDANVSESDIGGIKQGNKATFTVDAYPKRAFDGTVTQVRQSPQTVQNVVTYDVVVSVNNSDLALKPGLTAATRILIDQRNDVLRIPNQALRYVPAGKVLRETGPARVWVLRDGVLTPVQVTTGLDDDELTEVVKGDLKPGDKVIVGEVRNNSGSTRSGVPRPRL</sequence>
<accession>A0A975RLQ9</accession>
<dbReference type="PANTHER" id="PTHR32347">
    <property type="entry name" value="EFFLUX SYSTEM COMPONENT YKNX-RELATED"/>
    <property type="match status" value="1"/>
</dbReference>
<name>A0A975RLQ9_9BRAD</name>
<feature type="transmembrane region" description="Helical" evidence="5">
    <location>
        <begin position="39"/>
        <end position="59"/>
    </location>
</feature>
<proteinExistence type="inferred from homology"/>
<dbReference type="Gene3D" id="2.40.420.20">
    <property type="match status" value="1"/>
</dbReference>
<dbReference type="NCBIfam" id="TIGR01730">
    <property type="entry name" value="RND_mfp"/>
    <property type="match status" value="1"/>
</dbReference>
<dbReference type="InterPro" id="IPR030190">
    <property type="entry name" value="MacA_alpha-hairpin_sf"/>
</dbReference>
<dbReference type="InterPro" id="IPR006143">
    <property type="entry name" value="RND_pump_MFP"/>
</dbReference>
<keyword evidence="5" id="KW-0472">Membrane</keyword>
<dbReference type="EMBL" id="CP076134">
    <property type="protein sequence ID" value="QWG11969.1"/>
    <property type="molecule type" value="Genomic_DNA"/>
</dbReference>
<feature type="domain" description="YknX-like beta-barrel" evidence="8">
    <location>
        <begin position="255"/>
        <end position="328"/>
    </location>
</feature>
<dbReference type="GO" id="GO:0019898">
    <property type="term" value="C:extrinsic component of membrane"/>
    <property type="evidence" value="ECO:0007669"/>
    <property type="project" value="InterPro"/>
</dbReference>
<dbReference type="Pfam" id="PF25917">
    <property type="entry name" value="BSH_RND"/>
    <property type="match status" value="1"/>
</dbReference>
<keyword evidence="5" id="KW-0812">Transmembrane</keyword>
<dbReference type="Pfam" id="PF25876">
    <property type="entry name" value="HH_MFP_RND"/>
    <property type="match status" value="1"/>
</dbReference>
<dbReference type="SUPFAM" id="SSF111369">
    <property type="entry name" value="HlyD-like secretion proteins"/>
    <property type="match status" value="1"/>
</dbReference>
<dbReference type="PANTHER" id="PTHR32347:SF14">
    <property type="entry name" value="EFFLUX SYSTEM COMPONENT YKNX-RELATED"/>
    <property type="match status" value="1"/>
</dbReference>
<evidence type="ECO:0000256" key="2">
    <source>
        <dbReference type="ARBA" id="ARBA00009477"/>
    </source>
</evidence>
<evidence type="ECO:0000313" key="10">
    <source>
        <dbReference type="Proteomes" id="UP000680839"/>
    </source>
</evidence>
<dbReference type="InterPro" id="IPR058624">
    <property type="entry name" value="MdtA-like_HH"/>
</dbReference>
<protein>
    <submittedName>
        <fullName evidence="9">Efflux RND transporter periplasmic adaptor subunit</fullName>
    </submittedName>
</protein>
<evidence type="ECO:0000259" key="8">
    <source>
        <dbReference type="Pfam" id="PF25990"/>
    </source>
</evidence>
<keyword evidence="3" id="KW-0175">Coiled coil</keyword>
<feature type="compositionally biased region" description="Pro residues" evidence="4">
    <location>
        <begin position="16"/>
        <end position="30"/>
    </location>
</feature>
<evidence type="ECO:0000259" key="6">
    <source>
        <dbReference type="Pfam" id="PF25876"/>
    </source>
</evidence>
<gene>
    <name evidence="9" type="ORF">KMZ29_19875</name>
</gene>
<dbReference type="InterPro" id="IPR050465">
    <property type="entry name" value="UPF0194_transport"/>
</dbReference>
<comment type="subcellular location">
    <subcellularLocation>
        <location evidence="1">Cell envelope</location>
    </subcellularLocation>
</comment>
<dbReference type="InterPro" id="IPR058625">
    <property type="entry name" value="MdtA-like_BSH"/>
</dbReference>
<dbReference type="GO" id="GO:1990195">
    <property type="term" value="C:macrolide transmembrane transporter complex"/>
    <property type="evidence" value="ECO:0007669"/>
    <property type="project" value="InterPro"/>
</dbReference>
<feature type="region of interest" description="Disordered" evidence="4">
    <location>
        <begin position="1"/>
        <end position="30"/>
    </location>
</feature>
<dbReference type="Gene3D" id="2.40.50.100">
    <property type="match status" value="1"/>
</dbReference>
<dbReference type="GO" id="GO:1990961">
    <property type="term" value="P:xenobiotic detoxification by transmembrane export across the plasma membrane"/>
    <property type="evidence" value="ECO:0007669"/>
    <property type="project" value="InterPro"/>
</dbReference>
<evidence type="ECO:0000256" key="3">
    <source>
        <dbReference type="ARBA" id="ARBA00023054"/>
    </source>
</evidence>
<dbReference type="InterPro" id="IPR058636">
    <property type="entry name" value="Beta-barrel_YknX"/>
</dbReference>
<dbReference type="GO" id="GO:0030313">
    <property type="term" value="C:cell envelope"/>
    <property type="evidence" value="ECO:0007669"/>
    <property type="project" value="UniProtKB-SubCell"/>
</dbReference>
<evidence type="ECO:0000313" key="9">
    <source>
        <dbReference type="EMBL" id="QWG11969.1"/>
    </source>
</evidence>
<evidence type="ECO:0000256" key="1">
    <source>
        <dbReference type="ARBA" id="ARBA00004196"/>
    </source>
</evidence>
<feature type="domain" description="Multidrug resistance protein MdtA-like alpha-helical hairpin" evidence="6">
    <location>
        <begin position="139"/>
        <end position="215"/>
    </location>
</feature>
<reference evidence="9" key="1">
    <citation type="submission" date="2021-06" db="EMBL/GenBank/DDBJ databases">
        <title>Bradyrhizobium sp. S2-20-1 Genome sequencing.</title>
        <authorList>
            <person name="Jin L."/>
        </authorList>
    </citation>
    <scope>NUCLEOTIDE SEQUENCE</scope>
    <source>
        <strain evidence="9">S2-20-1</strain>
    </source>
</reference>
<dbReference type="Gene3D" id="2.40.30.170">
    <property type="match status" value="1"/>
</dbReference>
<organism evidence="9 10">
    <name type="scientific">Bradyrhizobium sediminis</name>
    <dbReference type="NCBI Taxonomy" id="2840469"/>
    <lineage>
        <taxon>Bacteria</taxon>
        <taxon>Pseudomonadati</taxon>
        <taxon>Pseudomonadota</taxon>
        <taxon>Alphaproteobacteria</taxon>
        <taxon>Hyphomicrobiales</taxon>
        <taxon>Nitrobacteraceae</taxon>
        <taxon>Bradyrhizobium</taxon>
    </lineage>
</organism>
<dbReference type="Proteomes" id="UP000680839">
    <property type="component" value="Chromosome"/>
</dbReference>
<dbReference type="AlphaFoldDB" id="A0A975RLQ9"/>
<comment type="similarity">
    <text evidence="2">Belongs to the membrane fusion protein (MFP) (TC 8.A.1) family.</text>
</comment>
<dbReference type="Pfam" id="PF25990">
    <property type="entry name" value="Beta-barrel_YknX"/>
    <property type="match status" value="1"/>
</dbReference>
<feature type="domain" description="Multidrug resistance protein MdtA-like barrel-sandwich hybrid" evidence="7">
    <location>
        <begin position="95"/>
        <end position="244"/>
    </location>
</feature>
<dbReference type="GO" id="GO:0022857">
    <property type="term" value="F:transmembrane transporter activity"/>
    <property type="evidence" value="ECO:0007669"/>
    <property type="project" value="InterPro"/>
</dbReference>
<keyword evidence="5" id="KW-1133">Transmembrane helix</keyword>
<dbReference type="RefSeq" id="WP_215620821.1">
    <property type="nucleotide sequence ID" value="NZ_CP076134.1"/>
</dbReference>